<accession>A0ABT8IXI6</accession>
<dbReference type="RefSeq" id="WP_301218599.1">
    <property type="nucleotide sequence ID" value="NZ_JAROCB010000002.1"/>
</dbReference>
<organism evidence="2 3">
    <name type="scientific">Leifsonia virtsii</name>
    <dbReference type="NCBI Taxonomy" id="3035915"/>
    <lineage>
        <taxon>Bacteria</taxon>
        <taxon>Bacillati</taxon>
        <taxon>Actinomycetota</taxon>
        <taxon>Actinomycetes</taxon>
        <taxon>Micrococcales</taxon>
        <taxon>Microbacteriaceae</taxon>
        <taxon>Leifsonia</taxon>
    </lineage>
</organism>
<evidence type="ECO:0000313" key="2">
    <source>
        <dbReference type="EMBL" id="MDN4597533.1"/>
    </source>
</evidence>
<evidence type="ECO:0000313" key="3">
    <source>
        <dbReference type="Proteomes" id="UP001174210"/>
    </source>
</evidence>
<feature type="transmembrane region" description="Helical" evidence="1">
    <location>
        <begin position="58"/>
        <end position="80"/>
    </location>
</feature>
<reference evidence="2" key="1">
    <citation type="submission" date="2023-03" db="EMBL/GenBank/DDBJ databases">
        <title>MT1 and MT2 Draft Genomes of Novel Species.</title>
        <authorList>
            <person name="Venkateswaran K."/>
        </authorList>
    </citation>
    <scope>NUCLEOTIDE SEQUENCE</scope>
    <source>
        <strain evidence="2">F6_8S_P_1A</strain>
    </source>
</reference>
<dbReference type="EMBL" id="JAROCB010000002">
    <property type="protein sequence ID" value="MDN4597533.1"/>
    <property type="molecule type" value="Genomic_DNA"/>
</dbReference>
<proteinExistence type="predicted"/>
<dbReference type="Proteomes" id="UP001174210">
    <property type="component" value="Unassembled WGS sequence"/>
</dbReference>
<keyword evidence="3" id="KW-1185">Reference proteome</keyword>
<keyword evidence="1" id="KW-1133">Transmembrane helix</keyword>
<keyword evidence="1" id="KW-0812">Transmembrane</keyword>
<sequence>MYSNWTTPQPTPRQLLVLREAQLRTGTSQRAQAIIPAWRRALEESGAHVVGRRGHGPFYVIAACVVVPAVTVVLLTFATLTAP</sequence>
<gene>
    <name evidence="2" type="ORF">P5G59_10310</name>
</gene>
<keyword evidence="1" id="KW-0472">Membrane</keyword>
<protein>
    <submittedName>
        <fullName evidence="2">Uncharacterized protein</fullName>
    </submittedName>
</protein>
<comment type="caution">
    <text evidence="2">The sequence shown here is derived from an EMBL/GenBank/DDBJ whole genome shotgun (WGS) entry which is preliminary data.</text>
</comment>
<evidence type="ECO:0000256" key="1">
    <source>
        <dbReference type="SAM" id="Phobius"/>
    </source>
</evidence>
<name>A0ABT8IXI6_9MICO</name>